<keyword evidence="8" id="KW-1185">Reference proteome</keyword>
<evidence type="ECO:0000256" key="2">
    <source>
        <dbReference type="ARBA" id="ARBA00023136"/>
    </source>
</evidence>
<dbReference type="EMBL" id="FUYM01000003">
    <property type="protein sequence ID" value="SKB52193.1"/>
    <property type="molecule type" value="Genomic_DNA"/>
</dbReference>
<evidence type="ECO:0000256" key="3">
    <source>
        <dbReference type="ARBA" id="ARBA00023237"/>
    </source>
</evidence>
<dbReference type="InterPro" id="IPR050330">
    <property type="entry name" value="Bact_OuterMem_StrucFunc"/>
</dbReference>
<dbReference type="RefSeq" id="WP_079647736.1">
    <property type="nucleotide sequence ID" value="NZ_FUYM01000003.1"/>
</dbReference>
<dbReference type="PROSITE" id="PS51257">
    <property type="entry name" value="PROKAR_LIPOPROTEIN"/>
    <property type="match status" value="1"/>
</dbReference>
<feature type="chain" id="PRO_5013001729" evidence="5">
    <location>
        <begin position="21"/>
        <end position="196"/>
    </location>
</feature>
<accession>A0A1T5BYW2</accession>
<reference evidence="8" key="1">
    <citation type="submission" date="2017-02" db="EMBL/GenBank/DDBJ databases">
        <authorList>
            <person name="Varghese N."/>
            <person name="Submissions S."/>
        </authorList>
    </citation>
    <scope>NUCLEOTIDE SEQUENCE [LARGE SCALE GENOMIC DNA]</scope>
    <source>
        <strain evidence="8">UM2</strain>
    </source>
</reference>
<dbReference type="Pfam" id="PF00691">
    <property type="entry name" value="OmpA"/>
    <property type="match status" value="1"/>
</dbReference>
<dbReference type="SUPFAM" id="SSF103088">
    <property type="entry name" value="OmpA-like"/>
    <property type="match status" value="1"/>
</dbReference>
<dbReference type="OrthoDB" id="189250at2"/>
<evidence type="ECO:0000256" key="1">
    <source>
        <dbReference type="ARBA" id="ARBA00004442"/>
    </source>
</evidence>
<evidence type="ECO:0000313" key="8">
    <source>
        <dbReference type="Proteomes" id="UP000189818"/>
    </source>
</evidence>
<evidence type="ECO:0000313" key="7">
    <source>
        <dbReference type="EMBL" id="SKB52193.1"/>
    </source>
</evidence>
<dbReference type="InterPro" id="IPR036737">
    <property type="entry name" value="OmpA-like_sf"/>
</dbReference>
<dbReference type="PANTHER" id="PTHR30329:SF21">
    <property type="entry name" value="LIPOPROTEIN YIAD-RELATED"/>
    <property type="match status" value="1"/>
</dbReference>
<keyword evidence="5" id="KW-0732">Signal</keyword>
<dbReference type="InterPro" id="IPR006665">
    <property type="entry name" value="OmpA-like"/>
</dbReference>
<dbReference type="PRINTS" id="PR01021">
    <property type="entry name" value="OMPADOMAIN"/>
</dbReference>
<keyword evidence="2 4" id="KW-0472">Membrane</keyword>
<sequence length="196" mass="20753">MNRALPLLAAAGLLAGCATTPTLTLLPTEEGKQGAVAVLEENGRPMETVVSELNSSTNLSGTPRTRSIDPAKMSARQRALLDSLPPAPVRLTLYFLEGTTELTPESQPGLAFLIKEVSERPGAEVQVTGYTDTLGDADANDRLSQQRAEEVLGVLAKHGIDPTLMSAVGRGERNLRVATPDGVSEAANRRVVVTIR</sequence>
<feature type="signal peptide" evidence="5">
    <location>
        <begin position="1"/>
        <end position="20"/>
    </location>
</feature>
<organism evidence="7 8">
    <name type="scientific">Rhizorhabdus histidinilytica</name>
    <dbReference type="NCBI Taxonomy" id="439228"/>
    <lineage>
        <taxon>Bacteria</taxon>
        <taxon>Pseudomonadati</taxon>
        <taxon>Pseudomonadota</taxon>
        <taxon>Alphaproteobacteria</taxon>
        <taxon>Sphingomonadales</taxon>
        <taxon>Sphingomonadaceae</taxon>
        <taxon>Rhizorhabdus</taxon>
    </lineage>
</organism>
<dbReference type="PANTHER" id="PTHR30329">
    <property type="entry name" value="STATOR ELEMENT OF FLAGELLAR MOTOR COMPLEX"/>
    <property type="match status" value="1"/>
</dbReference>
<dbReference type="STRING" id="439228.SAMN06295920_103391"/>
<protein>
    <submittedName>
        <fullName evidence="7">OmpA family protein</fullName>
    </submittedName>
</protein>
<keyword evidence="3" id="KW-0998">Cell outer membrane</keyword>
<dbReference type="Proteomes" id="UP000189818">
    <property type="component" value="Unassembled WGS sequence"/>
</dbReference>
<dbReference type="AlphaFoldDB" id="A0A1T5BYW2"/>
<name>A0A1T5BYW2_9SPHN</name>
<evidence type="ECO:0000256" key="4">
    <source>
        <dbReference type="PROSITE-ProRule" id="PRU00473"/>
    </source>
</evidence>
<evidence type="ECO:0000259" key="6">
    <source>
        <dbReference type="PROSITE" id="PS51123"/>
    </source>
</evidence>
<evidence type="ECO:0000256" key="5">
    <source>
        <dbReference type="SAM" id="SignalP"/>
    </source>
</evidence>
<feature type="domain" description="OmpA-like" evidence="6">
    <location>
        <begin position="82"/>
        <end position="196"/>
    </location>
</feature>
<dbReference type="InterPro" id="IPR006664">
    <property type="entry name" value="OMP_bac"/>
</dbReference>
<comment type="subcellular location">
    <subcellularLocation>
        <location evidence="1">Cell outer membrane</location>
    </subcellularLocation>
</comment>
<proteinExistence type="predicted"/>
<dbReference type="CDD" id="cd07185">
    <property type="entry name" value="OmpA_C-like"/>
    <property type="match status" value="1"/>
</dbReference>
<dbReference type="GO" id="GO:0009279">
    <property type="term" value="C:cell outer membrane"/>
    <property type="evidence" value="ECO:0007669"/>
    <property type="project" value="UniProtKB-SubCell"/>
</dbReference>
<dbReference type="PROSITE" id="PS51123">
    <property type="entry name" value="OMPA_2"/>
    <property type="match status" value="1"/>
</dbReference>
<dbReference type="Gene3D" id="3.30.1330.60">
    <property type="entry name" value="OmpA-like domain"/>
    <property type="match status" value="1"/>
</dbReference>
<gene>
    <name evidence="7" type="ORF">SAMN06295920_103391</name>
</gene>